<dbReference type="OrthoDB" id="1269963at2759"/>
<comment type="caution">
    <text evidence="3">The sequence shown here is derived from an EMBL/GenBank/DDBJ whole genome shotgun (WGS) entry which is preliminary data.</text>
</comment>
<dbReference type="GO" id="GO:0010142">
    <property type="term" value="P:farnesyl diphosphate biosynthetic process, mevalonate pathway"/>
    <property type="evidence" value="ECO:0007669"/>
    <property type="project" value="InterPro"/>
</dbReference>
<evidence type="ECO:0000259" key="2">
    <source>
        <dbReference type="Pfam" id="PF08540"/>
    </source>
</evidence>
<dbReference type="AlphaFoldDB" id="A0A4Y9ZFI7"/>
<dbReference type="InterPro" id="IPR013746">
    <property type="entry name" value="HMG_CoA_synt_C_dom"/>
</dbReference>
<proteinExistence type="predicted"/>
<evidence type="ECO:0000256" key="1">
    <source>
        <dbReference type="ARBA" id="ARBA00022679"/>
    </source>
</evidence>
<dbReference type="EMBL" id="SEOQ01000011">
    <property type="protein sequence ID" value="TFY72561.1"/>
    <property type="molecule type" value="Genomic_DNA"/>
</dbReference>
<reference evidence="3 4" key="1">
    <citation type="submission" date="2019-02" db="EMBL/GenBank/DDBJ databases">
        <title>Genome sequencing of the rare red list fungi Dentipellis fragilis.</title>
        <authorList>
            <person name="Buettner E."/>
            <person name="Kellner H."/>
        </authorList>
    </citation>
    <scope>NUCLEOTIDE SEQUENCE [LARGE SCALE GENOMIC DNA]</scope>
    <source>
        <strain evidence="3 4">DSM 105465</strain>
    </source>
</reference>
<keyword evidence="4" id="KW-1185">Reference proteome</keyword>
<protein>
    <recommendedName>
        <fullName evidence="2">Hydroxymethylglutaryl-coenzyme A synthase C-terminal domain-containing protein</fullName>
    </recommendedName>
</protein>
<organism evidence="3 4">
    <name type="scientific">Dentipellis fragilis</name>
    <dbReference type="NCBI Taxonomy" id="205917"/>
    <lineage>
        <taxon>Eukaryota</taxon>
        <taxon>Fungi</taxon>
        <taxon>Dikarya</taxon>
        <taxon>Basidiomycota</taxon>
        <taxon>Agaricomycotina</taxon>
        <taxon>Agaricomycetes</taxon>
        <taxon>Russulales</taxon>
        <taxon>Hericiaceae</taxon>
        <taxon>Dentipellis</taxon>
    </lineage>
</organism>
<sequence length="280" mass="30480">MANVYDFYKPNLESEYPVVDGPLSVSTYITAIDGAYSAFRSKVASAHKALSKGADASANGASNGKTSDPKAIFSLQDVDYPVYHSPYGKQVQKGHARVLFNDYLAAPHRPEFAGVPAEYRDLAYAATLADKGVEKTFMGLSKADYAKRVGPSMRCAARCGNMYTASLYGGLASVLSVVDPAEILGKRISMYAYGSGCASSFFTLRVKGDTAHIREKMDLLARLEEISVVPVEEFVQGLKLREENHSAAPYVPQGSPENIWPGAYYLESIDSMHRRKYAVA</sequence>
<name>A0A4Y9ZFI7_9AGAM</name>
<dbReference type="GO" id="GO:0006084">
    <property type="term" value="P:acetyl-CoA metabolic process"/>
    <property type="evidence" value="ECO:0007669"/>
    <property type="project" value="InterPro"/>
</dbReference>
<feature type="domain" description="Hydroxymethylglutaryl-coenzyme A synthase C-terminal" evidence="2">
    <location>
        <begin position="1"/>
        <end position="279"/>
    </location>
</feature>
<dbReference type="Proteomes" id="UP000298327">
    <property type="component" value="Unassembled WGS sequence"/>
</dbReference>
<keyword evidence="1" id="KW-0808">Transferase</keyword>
<dbReference type="Gene3D" id="3.40.47.10">
    <property type="match status" value="1"/>
</dbReference>
<dbReference type="GO" id="GO:0006696">
    <property type="term" value="P:ergosterol biosynthetic process"/>
    <property type="evidence" value="ECO:0007669"/>
    <property type="project" value="TreeGrafter"/>
</dbReference>
<dbReference type="SUPFAM" id="SSF53901">
    <property type="entry name" value="Thiolase-like"/>
    <property type="match status" value="1"/>
</dbReference>
<dbReference type="PANTHER" id="PTHR43323">
    <property type="entry name" value="3-HYDROXY-3-METHYLGLUTARYL COENZYME A SYNTHASE"/>
    <property type="match status" value="1"/>
</dbReference>
<evidence type="ECO:0000313" key="3">
    <source>
        <dbReference type="EMBL" id="TFY72561.1"/>
    </source>
</evidence>
<dbReference type="STRING" id="205917.A0A4Y9ZFI7"/>
<accession>A0A4Y9ZFI7</accession>
<dbReference type="GO" id="GO:0004421">
    <property type="term" value="F:hydroxymethylglutaryl-CoA synthase activity"/>
    <property type="evidence" value="ECO:0007669"/>
    <property type="project" value="InterPro"/>
</dbReference>
<gene>
    <name evidence="3" type="ORF">EVG20_g453</name>
</gene>
<dbReference type="Pfam" id="PF08540">
    <property type="entry name" value="HMG_CoA_synt_C"/>
    <property type="match status" value="1"/>
</dbReference>
<dbReference type="PANTHER" id="PTHR43323:SF2">
    <property type="entry name" value="HYDROXYMETHYLGLUTARYL-COA SYNTHASE"/>
    <property type="match status" value="1"/>
</dbReference>
<dbReference type="InterPro" id="IPR016039">
    <property type="entry name" value="Thiolase-like"/>
</dbReference>
<evidence type="ECO:0000313" key="4">
    <source>
        <dbReference type="Proteomes" id="UP000298327"/>
    </source>
</evidence>